<evidence type="ECO:0000313" key="3">
    <source>
        <dbReference type="EMBL" id="TET30085.1"/>
    </source>
</evidence>
<comment type="caution">
    <text evidence="3">The sequence shown here is derived from an EMBL/GenBank/DDBJ whole genome shotgun (WGS) entry which is preliminary data.</text>
</comment>
<dbReference type="AlphaFoldDB" id="A0A523TIF7"/>
<dbReference type="EMBL" id="SOJT01000050">
    <property type="protein sequence ID" value="TET30085.1"/>
    <property type="molecule type" value="Genomic_DNA"/>
</dbReference>
<evidence type="ECO:0000256" key="1">
    <source>
        <dbReference type="SAM" id="Phobius"/>
    </source>
</evidence>
<accession>A0A523TIF7</accession>
<reference evidence="3 4" key="1">
    <citation type="submission" date="2019-03" db="EMBL/GenBank/DDBJ databases">
        <title>Metabolic potential of uncultured bacteria and archaea associated with petroleum seepage in deep-sea sediments.</title>
        <authorList>
            <person name="Dong X."/>
            <person name="Hubert C."/>
        </authorList>
    </citation>
    <scope>NUCLEOTIDE SEQUENCE [LARGE SCALE GENOMIC DNA]</scope>
    <source>
        <strain evidence="3">E44_bin3</strain>
    </source>
</reference>
<dbReference type="Pfam" id="PF09835">
    <property type="entry name" value="DUF2062"/>
    <property type="match status" value="1"/>
</dbReference>
<feature type="domain" description="DUF2062" evidence="2">
    <location>
        <begin position="11"/>
        <end position="147"/>
    </location>
</feature>
<dbReference type="InterPro" id="IPR018639">
    <property type="entry name" value="DUF2062"/>
</dbReference>
<gene>
    <name evidence="3" type="ORF">E3J68_01005</name>
</gene>
<proteinExistence type="predicted"/>
<dbReference type="PANTHER" id="PTHR40547">
    <property type="entry name" value="SLL0298 PROTEIN"/>
    <property type="match status" value="1"/>
</dbReference>
<dbReference type="PANTHER" id="PTHR40547:SF1">
    <property type="entry name" value="SLL0298 PROTEIN"/>
    <property type="match status" value="1"/>
</dbReference>
<name>A0A523TIF7_UNCAE</name>
<evidence type="ECO:0000259" key="2">
    <source>
        <dbReference type="Pfam" id="PF09835"/>
    </source>
</evidence>
<evidence type="ECO:0000313" key="4">
    <source>
        <dbReference type="Proteomes" id="UP000316517"/>
    </source>
</evidence>
<feature type="transmembrane region" description="Helical" evidence="1">
    <location>
        <begin position="117"/>
        <end position="137"/>
    </location>
</feature>
<keyword evidence="1" id="KW-1133">Transmembrane helix</keyword>
<keyword evidence="1" id="KW-0472">Membrane</keyword>
<keyword evidence="1" id="KW-0812">Transmembrane</keyword>
<organism evidence="3 4">
    <name type="scientific">Aerophobetes bacterium</name>
    <dbReference type="NCBI Taxonomy" id="2030807"/>
    <lineage>
        <taxon>Bacteria</taxon>
        <taxon>Candidatus Aerophobota</taxon>
    </lineage>
</organism>
<protein>
    <submittedName>
        <fullName evidence="3">DUF2062 domain-containing protein</fullName>
    </submittedName>
</protein>
<dbReference type="Proteomes" id="UP000316517">
    <property type="component" value="Unassembled WGS sequence"/>
</dbReference>
<sequence>MERGKRPHKSRIKRFAKDLIRIADSPERIARGVAIGVFWGVLPTFGLAILFSLPTAFLLRANRLSAILGTFVSNPLTWPFIYPFGFRIGQQILKVSPLDFSWGLLKLENLLKLSKSLLVGSSLLAIGFSLLSYLVVLKVVGHYRRRHSSGSPGS</sequence>
<feature type="transmembrane region" description="Helical" evidence="1">
    <location>
        <begin position="29"/>
        <end position="53"/>
    </location>
</feature>